<evidence type="ECO:0000313" key="3">
    <source>
        <dbReference type="Proteomes" id="UP000186132"/>
    </source>
</evidence>
<dbReference type="EMBL" id="FQVU01000001">
    <property type="protein sequence ID" value="SHF78570.1"/>
    <property type="molecule type" value="Genomic_DNA"/>
</dbReference>
<dbReference type="RefSeq" id="WP_084180676.1">
    <property type="nucleotide sequence ID" value="NZ_FQVU01000001.1"/>
</dbReference>
<dbReference type="SUPFAM" id="SSF159238">
    <property type="entry name" value="SO1590-like"/>
    <property type="match status" value="1"/>
</dbReference>
<keyword evidence="3" id="KW-1185">Reference proteome</keyword>
<dbReference type="AlphaFoldDB" id="A0A1M5EHE6"/>
<dbReference type="Gene3D" id="2.40.350.10">
    <property type="entry name" value="SO1590-like"/>
    <property type="match status" value="1"/>
</dbReference>
<dbReference type="OrthoDB" id="882224at2"/>
<evidence type="ECO:0008006" key="4">
    <source>
        <dbReference type="Google" id="ProtNLM"/>
    </source>
</evidence>
<evidence type="ECO:0000313" key="2">
    <source>
        <dbReference type="EMBL" id="SHF78570.1"/>
    </source>
</evidence>
<feature type="region of interest" description="Disordered" evidence="1">
    <location>
        <begin position="1"/>
        <end position="24"/>
    </location>
</feature>
<dbReference type="STRING" id="1206085.SAMN05443575_0894"/>
<accession>A0A1M5EHE6</accession>
<sequence>MTISKSATGSFTIDMTPAPTDLPGAARFDFTKQWSGELEGTGQGYMFSAGNPAAGRAGYVAQEVFEGRIDGRSGTLIFHQLGQMVSGSASQRYEIAPGSGTSELEGITGTLSVEVVDGQHRVTLSYAIG</sequence>
<evidence type="ECO:0000256" key="1">
    <source>
        <dbReference type="SAM" id="MobiDB-lite"/>
    </source>
</evidence>
<dbReference type="InterPro" id="IPR021607">
    <property type="entry name" value="DUF3224"/>
</dbReference>
<organism evidence="2 3">
    <name type="scientific">Jatrophihabitans endophyticus</name>
    <dbReference type="NCBI Taxonomy" id="1206085"/>
    <lineage>
        <taxon>Bacteria</taxon>
        <taxon>Bacillati</taxon>
        <taxon>Actinomycetota</taxon>
        <taxon>Actinomycetes</taxon>
        <taxon>Jatrophihabitantales</taxon>
        <taxon>Jatrophihabitantaceae</taxon>
        <taxon>Jatrophihabitans</taxon>
    </lineage>
</organism>
<gene>
    <name evidence="2" type="ORF">SAMN05443575_0894</name>
</gene>
<name>A0A1M5EHE6_9ACTN</name>
<dbReference type="InterPro" id="IPR023159">
    <property type="entry name" value="SO1590-like_sf"/>
</dbReference>
<protein>
    <recommendedName>
        <fullName evidence="4">DUF3224 domain-containing protein</fullName>
    </recommendedName>
</protein>
<dbReference type="Proteomes" id="UP000186132">
    <property type="component" value="Unassembled WGS sequence"/>
</dbReference>
<reference evidence="2 3" key="1">
    <citation type="submission" date="2016-11" db="EMBL/GenBank/DDBJ databases">
        <authorList>
            <person name="Jaros S."/>
            <person name="Januszkiewicz K."/>
            <person name="Wedrychowicz H."/>
        </authorList>
    </citation>
    <scope>NUCLEOTIDE SEQUENCE [LARGE SCALE GENOMIC DNA]</scope>
    <source>
        <strain evidence="2 3">DSM 45627</strain>
    </source>
</reference>
<proteinExistence type="predicted"/>
<dbReference type="Pfam" id="PF11528">
    <property type="entry name" value="DUF3224"/>
    <property type="match status" value="1"/>
</dbReference>
<feature type="compositionally biased region" description="Polar residues" evidence="1">
    <location>
        <begin position="1"/>
        <end position="13"/>
    </location>
</feature>